<dbReference type="EMBL" id="JBHSMQ010000006">
    <property type="protein sequence ID" value="MFC5456582.1"/>
    <property type="molecule type" value="Genomic_DNA"/>
</dbReference>
<feature type="transmembrane region" description="Helical" evidence="1">
    <location>
        <begin position="118"/>
        <end position="135"/>
    </location>
</feature>
<reference evidence="3" key="1">
    <citation type="journal article" date="2019" name="Int. J. Syst. Evol. Microbiol.">
        <title>The Global Catalogue of Microorganisms (GCM) 10K type strain sequencing project: providing services to taxonomists for standard genome sequencing and annotation.</title>
        <authorList>
            <consortium name="The Broad Institute Genomics Platform"/>
            <consortium name="The Broad Institute Genome Sequencing Center for Infectious Disease"/>
            <person name="Wu L."/>
            <person name="Ma J."/>
        </authorList>
    </citation>
    <scope>NUCLEOTIDE SEQUENCE [LARGE SCALE GENOMIC DNA]</scope>
    <source>
        <strain evidence="3">CGMCC 4.1469</strain>
    </source>
</reference>
<dbReference type="Proteomes" id="UP001596052">
    <property type="component" value="Unassembled WGS sequence"/>
</dbReference>
<name>A0ABW0KUJ3_9BACT</name>
<evidence type="ECO:0000313" key="3">
    <source>
        <dbReference type="Proteomes" id="UP001596052"/>
    </source>
</evidence>
<keyword evidence="1" id="KW-0472">Membrane</keyword>
<keyword evidence="3" id="KW-1185">Reference proteome</keyword>
<keyword evidence="1" id="KW-1133">Transmembrane helix</keyword>
<gene>
    <name evidence="2" type="ORF">ACFQDI_17080</name>
</gene>
<dbReference type="RefSeq" id="WP_377168964.1">
    <property type="nucleotide sequence ID" value="NZ_JBHSMQ010000006.1"/>
</dbReference>
<evidence type="ECO:0000313" key="2">
    <source>
        <dbReference type="EMBL" id="MFC5456582.1"/>
    </source>
</evidence>
<accession>A0ABW0KUJ3</accession>
<feature type="transmembrane region" description="Helical" evidence="1">
    <location>
        <begin position="12"/>
        <end position="33"/>
    </location>
</feature>
<sequence>MRELAWHERQFVALVVGGVPAGIAGFFLGLWGNGIGGRVLDLSTVLLRGGYCSVFPVLLACLMPRSWIPPAMTYLIGFSLGFRSSDGFAMLADIIVAPVHWLEGRHTMMRPPPLHPDLPWILGLALWLAGLASLLRRSRRFVAMLRRFEIRYD</sequence>
<organism evidence="2 3">
    <name type="scientific">Prosthecobacter fluviatilis</name>
    <dbReference type="NCBI Taxonomy" id="445931"/>
    <lineage>
        <taxon>Bacteria</taxon>
        <taxon>Pseudomonadati</taxon>
        <taxon>Verrucomicrobiota</taxon>
        <taxon>Verrucomicrobiia</taxon>
        <taxon>Verrucomicrobiales</taxon>
        <taxon>Verrucomicrobiaceae</taxon>
        <taxon>Prosthecobacter</taxon>
    </lineage>
</organism>
<keyword evidence="1" id="KW-0812">Transmembrane</keyword>
<feature type="transmembrane region" description="Helical" evidence="1">
    <location>
        <begin position="45"/>
        <end position="62"/>
    </location>
</feature>
<comment type="caution">
    <text evidence="2">The sequence shown here is derived from an EMBL/GenBank/DDBJ whole genome shotgun (WGS) entry which is preliminary data.</text>
</comment>
<evidence type="ECO:0000256" key="1">
    <source>
        <dbReference type="SAM" id="Phobius"/>
    </source>
</evidence>
<protein>
    <submittedName>
        <fullName evidence="2">Uncharacterized protein</fullName>
    </submittedName>
</protein>
<proteinExistence type="predicted"/>